<feature type="domain" description="FecR protein" evidence="2">
    <location>
        <begin position="115"/>
        <end position="207"/>
    </location>
</feature>
<dbReference type="EMBL" id="LUUL01000084">
    <property type="protein sequence ID" value="OAI25046.1"/>
    <property type="molecule type" value="Genomic_DNA"/>
</dbReference>
<dbReference type="InterPro" id="IPR012373">
    <property type="entry name" value="Ferrdict_sens_TM"/>
</dbReference>
<evidence type="ECO:0000259" key="3">
    <source>
        <dbReference type="Pfam" id="PF16220"/>
    </source>
</evidence>
<keyword evidence="1" id="KW-0812">Transmembrane</keyword>
<dbReference type="Pfam" id="PF16220">
    <property type="entry name" value="DUF4880"/>
    <property type="match status" value="1"/>
</dbReference>
<keyword evidence="1" id="KW-1133">Transmembrane helix</keyword>
<sequence length="324" mass="35971">MSETPAQRRERLQQEAVNWHLRLTSGSAEPDALAACAQWRRQAPDHEQAYRDIEQLWQQLPTALQADRQRRRALPAHPQRRAWLRRGLSLAAAASLVLMVVAGLYPDYWQHPWADYRAQIGERISVALADGSVVHLNTDTALDVALNANERRVVLLRGEAEFDVAHDPTRPFRVIAGTTATEALGTRFVVRYDGSSGSVSLLQGKVRSSRPSAQGAQADSAVLAPSQRLRFGAGGLSAPEPVDPSTVSAWRRGRLIANFITLGEAVAEINRYRRVPIRLLDPELAQRPVNIAVDLEHIDDWLAALQQTLPLTVVKAGPWLFLHR</sequence>
<proteinExistence type="predicted"/>
<keyword evidence="1" id="KW-0472">Membrane</keyword>
<dbReference type="PANTHER" id="PTHR30273">
    <property type="entry name" value="PERIPLASMIC SIGNAL SENSOR AND SIGMA FACTOR ACTIVATOR FECR-RELATED"/>
    <property type="match status" value="1"/>
</dbReference>
<evidence type="ECO:0000259" key="2">
    <source>
        <dbReference type="Pfam" id="PF04773"/>
    </source>
</evidence>
<dbReference type="AlphaFoldDB" id="A0AA91I4W1"/>
<gene>
    <name evidence="4" type="ORF">A1356_14445</name>
</gene>
<reference evidence="4 5" key="1">
    <citation type="submission" date="2016-03" db="EMBL/GenBank/DDBJ databases">
        <authorList>
            <person name="Heylen K."/>
            <person name="De Vos P."/>
            <person name="Vekeman B."/>
        </authorList>
    </citation>
    <scope>NUCLEOTIDE SEQUENCE [LARGE SCALE GENOMIC DNA]</scope>
    <source>
        <strain evidence="4 5">R-49807</strain>
    </source>
</reference>
<protein>
    <submittedName>
        <fullName evidence="4">Iron dicitrate transport regulator FecR</fullName>
    </submittedName>
</protein>
<feature type="domain" description="FecR N-terminal" evidence="3">
    <location>
        <begin position="14"/>
        <end position="56"/>
    </location>
</feature>
<dbReference type="InterPro" id="IPR032623">
    <property type="entry name" value="FecR_N"/>
</dbReference>
<dbReference type="PANTHER" id="PTHR30273:SF2">
    <property type="entry name" value="PROTEIN FECR"/>
    <property type="match status" value="1"/>
</dbReference>
<dbReference type="GO" id="GO:0016989">
    <property type="term" value="F:sigma factor antagonist activity"/>
    <property type="evidence" value="ECO:0007669"/>
    <property type="project" value="TreeGrafter"/>
</dbReference>
<dbReference type="Pfam" id="PF04773">
    <property type="entry name" value="FecR"/>
    <property type="match status" value="1"/>
</dbReference>
<evidence type="ECO:0000313" key="4">
    <source>
        <dbReference type="EMBL" id="OAI25046.1"/>
    </source>
</evidence>
<evidence type="ECO:0000313" key="5">
    <source>
        <dbReference type="Proteomes" id="UP000077734"/>
    </source>
</evidence>
<accession>A0AA91I4W1</accession>
<name>A0AA91I4W1_9GAMM</name>
<dbReference type="PIRSF" id="PIRSF018266">
    <property type="entry name" value="FecR"/>
    <property type="match status" value="1"/>
</dbReference>
<keyword evidence="5" id="KW-1185">Reference proteome</keyword>
<dbReference type="RefSeq" id="WP_064027929.1">
    <property type="nucleotide sequence ID" value="NZ_LUUL01000084.1"/>
</dbReference>
<dbReference type="Gene3D" id="2.60.120.1440">
    <property type="match status" value="1"/>
</dbReference>
<feature type="transmembrane region" description="Helical" evidence="1">
    <location>
        <begin position="87"/>
        <end position="105"/>
    </location>
</feature>
<organism evidence="4 5">
    <name type="scientific">Methylomonas koyamae</name>
    <dbReference type="NCBI Taxonomy" id="702114"/>
    <lineage>
        <taxon>Bacteria</taxon>
        <taxon>Pseudomonadati</taxon>
        <taxon>Pseudomonadota</taxon>
        <taxon>Gammaproteobacteria</taxon>
        <taxon>Methylococcales</taxon>
        <taxon>Methylococcaceae</taxon>
        <taxon>Methylomonas</taxon>
    </lineage>
</organism>
<evidence type="ECO:0000256" key="1">
    <source>
        <dbReference type="SAM" id="Phobius"/>
    </source>
</evidence>
<dbReference type="Proteomes" id="UP000077734">
    <property type="component" value="Unassembled WGS sequence"/>
</dbReference>
<dbReference type="InterPro" id="IPR006860">
    <property type="entry name" value="FecR"/>
</dbReference>
<comment type="caution">
    <text evidence="4">The sequence shown here is derived from an EMBL/GenBank/DDBJ whole genome shotgun (WGS) entry which is preliminary data.</text>
</comment>